<keyword evidence="3" id="KW-1185">Reference proteome</keyword>
<feature type="compositionally biased region" description="Basic and acidic residues" evidence="1">
    <location>
        <begin position="134"/>
        <end position="148"/>
    </location>
</feature>
<reference evidence="2 3" key="1">
    <citation type="journal article" date="2018" name="BMC Genomics">
        <title>Genomic comparison of Trypanosoma conorhini and Trypanosoma rangeli to Trypanosoma cruzi strains of high and low virulence.</title>
        <authorList>
            <person name="Bradwell K.R."/>
            <person name="Koparde V.N."/>
            <person name="Matveyev A.V."/>
            <person name="Serrano M.G."/>
            <person name="Alves J.M."/>
            <person name="Parikh H."/>
            <person name="Huang B."/>
            <person name="Lee V."/>
            <person name="Espinosa-Alvarez O."/>
            <person name="Ortiz P.A."/>
            <person name="Costa-Martins A.G."/>
            <person name="Teixeira M.M."/>
            <person name="Buck G.A."/>
        </authorList>
    </citation>
    <scope>NUCLEOTIDE SEQUENCE [LARGE SCALE GENOMIC DNA]</scope>
    <source>
        <strain evidence="2 3">025E</strain>
    </source>
</reference>
<dbReference type="Proteomes" id="UP000284403">
    <property type="component" value="Unassembled WGS sequence"/>
</dbReference>
<accession>A0A3R7MYQ0</accession>
<evidence type="ECO:0000313" key="2">
    <source>
        <dbReference type="EMBL" id="RNF22682.1"/>
    </source>
</evidence>
<gene>
    <name evidence="2" type="ORF">Tco025E_03009</name>
</gene>
<organism evidence="2 3">
    <name type="scientific">Trypanosoma conorhini</name>
    <dbReference type="NCBI Taxonomy" id="83891"/>
    <lineage>
        <taxon>Eukaryota</taxon>
        <taxon>Discoba</taxon>
        <taxon>Euglenozoa</taxon>
        <taxon>Kinetoplastea</taxon>
        <taxon>Metakinetoplastina</taxon>
        <taxon>Trypanosomatida</taxon>
        <taxon>Trypanosomatidae</taxon>
        <taxon>Trypanosoma</taxon>
    </lineage>
</organism>
<dbReference type="RefSeq" id="XP_029229911.1">
    <property type="nucleotide sequence ID" value="XM_029369931.1"/>
</dbReference>
<comment type="caution">
    <text evidence="2">The sequence shown here is derived from an EMBL/GenBank/DDBJ whole genome shotgun (WGS) entry which is preliminary data.</text>
</comment>
<dbReference type="AlphaFoldDB" id="A0A3R7MYQ0"/>
<evidence type="ECO:0000313" key="3">
    <source>
        <dbReference type="Proteomes" id="UP000284403"/>
    </source>
</evidence>
<evidence type="ECO:0000256" key="1">
    <source>
        <dbReference type="SAM" id="MobiDB-lite"/>
    </source>
</evidence>
<feature type="compositionally biased region" description="Basic residues" evidence="1">
    <location>
        <begin position="97"/>
        <end position="112"/>
    </location>
</feature>
<protein>
    <submittedName>
        <fullName evidence="2">Uncharacterized protein</fullName>
    </submittedName>
</protein>
<dbReference type="EMBL" id="MKKU01000132">
    <property type="protein sequence ID" value="RNF22682.1"/>
    <property type="molecule type" value="Genomic_DNA"/>
</dbReference>
<dbReference type="OrthoDB" id="273835at2759"/>
<name>A0A3R7MYQ0_9TRYP</name>
<dbReference type="GeneID" id="40316620"/>
<sequence>MPDLPPLSEEEKKARERRLQAAHDRYVKSIATMRSLPRLQSTIAGAGGKTNEHARLAEEREMERRQRHQAEADRLLERKEREKAHQAKVEALDARQQRKRARAAKKKAKKARVRLENGERVSSAPSDDEEEEEASGREGAVEVEEGKS</sequence>
<proteinExistence type="predicted"/>
<feature type="compositionally biased region" description="Basic and acidic residues" evidence="1">
    <location>
        <begin position="58"/>
        <end position="96"/>
    </location>
</feature>
<feature type="region of interest" description="Disordered" evidence="1">
    <location>
        <begin position="58"/>
        <end position="148"/>
    </location>
</feature>